<keyword evidence="1" id="KW-0732">Signal</keyword>
<accession>A0A177ATK7</accession>
<name>A0A177ATK7_9BILA</name>
<evidence type="ECO:0000313" key="2">
    <source>
        <dbReference type="EMBL" id="OAF64564.1"/>
    </source>
</evidence>
<evidence type="ECO:0000256" key="1">
    <source>
        <dbReference type="SAM" id="SignalP"/>
    </source>
</evidence>
<feature type="chain" id="PRO_5008056681" evidence="1">
    <location>
        <begin position="22"/>
        <end position="109"/>
    </location>
</feature>
<feature type="signal peptide" evidence="1">
    <location>
        <begin position="1"/>
        <end position="21"/>
    </location>
</feature>
<reference evidence="2 3" key="1">
    <citation type="submission" date="2016-04" db="EMBL/GenBank/DDBJ databases">
        <title>The genome of Intoshia linei affirms orthonectids as highly simplified spiralians.</title>
        <authorList>
            <person name="Mikhailov K.V."/>
            <person name="Slusarev G.S."/>
            <person name="Nikitin M.A."/>
            <person name="Logacheva M.D."/>
            <person name="Penin A."/>
            <person name="Aleoshin V."/>
            <person name="Panchin Y.V."/>
        </authorList>
    </citation>
    <scope>NUCLEOTIDE SEQUENCE [LARGE SCALE GENOMIC DNA]</scope>
    <source>
        <strain evidence="2">Intl2013</strain>
        <tissue evidence="2">Whole animal</tissue>
    </source>
</reference>
<organism evidence="2 3">
    <name type="scientific">Intoshia linei</name>
    <dbReference type="NCBI Taxonomy" id="1819745"/>
    <lineage>
        <taxon>Eukaryota</taxon>
        <taxon>Metazoa</taxon>
        <taxon>Spiralia</taxon>
        <taxon>Lophotrochozoa</taxon>
        <taxon>Mesozoa</taxon>
        <taxon>Orthonectida</taxon>
        <taxon>Rhopaluridae</taxon>
        <taxon>Intoshia</taxon>
    </lineage>
</organism>
<keyword evidence="3" id="KW-1185">Reference proteome</keyword>
<sequence>MKPFCSIFIILTFSVFSSVTSKYRVITSYEKYARCVDYVYQDYKMTCPSGPNCLFKSKIVDADQTYLILHFQNVSITCKCPDISAYAINGRLTKAECFNSYTKSYIDIK</sequence>
<evidence type="ECO:0000313" key="3">
    <source>
        <dbReference type="Proteomes" id="UP000078046"/>
    </source>
</evidence>
<protein>
    <submittedName>
        <fullName evidence="2">Uncharacterized protein</fullName>
    </submittedName>
</protein>
<dbReference type="AlphaFoldDB" id="A0A177ATK7"/>
<comment type="caution">
    <text evidence="2">The sequence shown here is derived from an EMBL/GenBank/DDBJ whole genome shotgun (WGS) entry which is preliminary data.</text>
</comment>
<proteinExistence type="predicted"/>
<dbReference type="EMBL" id="LWCA01001751">
    <property type="protein sequence ID" value="OAF64564.1"/>
    <property type="molecule type" value="Genomic_DNA"/>
</dbReference>
<dbReference type="Proteomes" id="UP000078046">
    <property type="component" value="Unassembled WGS sequence"/>
</dbReference>
<gene>
    <name evidence="2" type="ORF">A3Q56_07721</name>
</gene>